<gene>
    <name evidence="2" type="primary">AtMg00750_28</name>
    <name evidence="2" type="ORF">CK203_106410</name>
</gene>
<evidence type="ECO:0000259" key="1">
    <source>
        <dbReference type="PROSITE" id="PS50994"/>
    </source>
</evidence>
<dbReference type="CDD" id="cd09274">
    <property type="entry name" value="RNase_HI_RT_Ty3"/>
    <property type="match status" value="1"/>
</dbReference>
<dbReference type="InterPro" id="IPR043502">
    <property type="entry name" value="DNA/RNA_pol_sf"/>
</dbReference>
<name>A0A438CRN2_VITVI</name>
<dbReference type="Pfam" id="PF17921">
    <property type="entry name" value="Integrase_H2C2"/>
    <property type="match status" value="1"/>
</dbReference>
<proteinExistence type="predicted"/>
<dbReference type="InterPro" id="IPR052160">
    <property type="entry name" value="Gypsy_RT_Integrase-like"/>
</dbReference>
<accession>A0A438CRN2</accession>
<dbReference type="Gene3D" id="1.10.340.70">
    <property type="match status" value="1"/>
</dbReference>
<dbReference type="Pfam" id="PF17919">
    <property type="entry name" value="RT_RNaseH_2"/>
    <property type="match status" value="1"/>
</dbReference>
<evidence type="ECO:0000313" key="3">
    <source>
        <dbReference type="Proteomes" id="UP000288805"/>
    </source>
</evidence>
<dbReference type="InterPro" id="IPR012337">
    <property type="entry name" value="RNaseH-like_sf"/>
</dbReference>
<reference evidence="2 3" key="1">
    <citation type="journal article" date="2018" name="PLoS Genet.">
        <title>Population sequencing reveals clonal diversity and ancestral inbreeding in the grapevine cultivar Chardonnay.</title>
        <authorList>
            <person name="Roach M.J."/>
            <person name="Johnson D.L."/>
            <person name="Bohlmann J."/>
            <person name="van Vuuren H.J."/>
            <person name="Jones S.J."/>
            <person name="Pretorius I.S."/>
            <person name="Schmidt S.A."/>
            <person name="Borneman A.R."/>
        </authorList>
    </citation>
    <scope>NUCLEOTIDE SEQUENCE [LARGE SCALE GENOMIC DNA]</scope>
    <source>
        <strain evidence="3">cv. Chardonnay</strain>
        <tissue evidence="2">Leaf</tissue>
    </source>
</reference>
<dbReference type="SUPFAM" id="SSF56672">
    <property type="entry name" value="DNA/RNA polymerases"/>
    <property type="match status" value="1"/>
</dbReference>
<dbReference type="PROSITE" id="PS50994">
    <property type="entry name" value="INTEGRASE"/>
    <property type="match status" value="1"/>
</dbReference>
<organism evidence="2 3">
    <name type="scientific">Vitis vinifera</name>
    <name type="common">Grape</name>
    <dbReference type="NCBI Taxonomy" id="29760"/>
    <lineage>
        <taxon>Eukaryota</taxon>
        <taxon>Viridiplantae</taxon>
        <taxon>Streptophyta</taxon>
        <taxon>Embryophyta</taxon>
        <taxon>Tracheophyta</taxon>
        <taxon>Spermatophyta</taxon>
        <taxon>Magnoliopsida</taxon>
        <taxon>eudicotyledons</taxon>
        <taxon>Gunneridae</taxon>
        <taxon>Pentapetalae</taxon>
        <taxon>rosids</taxon>
        <taxon>Vitales</taxon>
        <taxon>Vitaceae</taxon>
        <taxon>Viteae</taxon>
        <taxon>Vitis</taxon>
    </lineage>
</organism>
<feature type="domain" description="Integrase catalytic" evidence="1">
    <location>
        <begin position="457"/>
        <end position="589"/>
    </location>
</feature>
<dbReference type="SUPFAM" id="SSF53098">
    <property type="entry name" value="Ribonuclease H-like"/>
    <property type="match status" value="1"/>
</dbReference>
<protein>
    <submittedName>
        <fullName evidence="2">Putative mitochondrial protein</fullName>
    </submittedName>
</protein>
<dbReference type="Pfam" id="PF00665">
    <property type="entry name" value="rve"/>
    <property type="match status" value="1"/>
</dbReference>
<dbReference type="InterPro" id="IPR001584">
    <property type="entry name" value="Integrase_cat-core"/>
</dbReference>
<dbReference type="InterPro" id="IPR041588">
    <property type="entry name" value="Integrase_H2C2"/>
</dbReference>
<dbReference type="PANTHER" id="PTHR47266">
    <property type="entry name" value="ENDONUCLEASE-RELATED"/>
    <property type="match status" value="1"/>
</dbReference>
<comment type="caution">
    <text evidence="2">The sequence shown here is derived from an EMBL/GenBank/DDBJ whole genome shotgun (WGS) entry which is preliminary data.</text>
</comment>
<sequence>MQIRRKNLLRKKCEETHSPPFPQALHGKKGIRNASEILEVLRQVKVNIPLLDMIKQVPTYAKFLKDLCTIKRGLNVNKKAFLTEQQITPEEEGPEEVCIIDTLVEEHCNQNMHDKLNESLGDLEEGLPEPSDVLATLQGISPLVCTHHIYMEEEAKPIRQPQRRLNPHLQEVRASGIAEATSSSDMVERIMEVFMDDITVYGEIVLDHIISEKGIEVDKAKVELIVKLPSQQLCQKSFDQLKQFLTTTPIVRAPNWQLPFEIMCDASDFAIGAVLGQREDGKPYVIYYASKDIKRSSKELHNYRERIYLLTKQDAKVRLIRWILLLQEFDLQIKDKKGVENVVADHLSSEWKAQDRKHFLQRFMLIIGRSLSFSSICANQIIKKCVPEEEQQGILSHCHESACGGHFASQKTTMKVLQLGFTWPSLFKDAHIMCRSCDRCQRLGKLTRRNQMPMNPILIVDLFDVWGIDFMGPFAMSLVVLKFLKENIFSRFGVPKAIISDGGTHFCNKPFEVLLAKYGVKHKVATPYHPQTSDQVELANREIKNILMKVVITSRRDWSIKLHDSLWTYRTAYKTILGMSPYRLVYGKACHLPMEVEYKAWWAIKKLNMDLIRAGAKRCLDLNEMEELRNDAYINFKDAKQRMKRWHDQLIFNKEFHKGQRVLLYDSRLHIFPRKLKSRWIGPFIIHQVHLNGVVELLNSNSTDTFKVNGHRLKAFIEPFKQENEEINLLEP</sequence>
<evidence type="ECO:0000313" key="2">
    <source>
        <dbReference type="EMBL" id="RVW25866.1"/>
    </source>
</evidence>
<dbReference type="Gene3D" id="3.30.420.10">
    <property type="entry name" value="Ribonuclease H-like superfamily/Ribonuclease H"/>
    <property type="match status" value="1"/>
</dbReference>
<dbReference type="GO" id="GO:0015074">
    <property type="term" value="P:DNA integration"/>
    <property type="evidence" value="ECO:0007669"/>
    <property type="project" value="InterPro"/>
</dbReference>
<dbReference type="Proteomes" id="UP000288805">
    <property type="component" value="Unassembled WGS sequence"/>
</dbReference>
<dbReference type="AlphaFoldDB" id="A0A438CRN2"/>
<dbReference type="GO" id="GO:0003676">
    <property type="term" value="F:nucleic acid binding"/>
    <property type="evidence" value="ECO:0007669"/>
    <property type="project" value="InterPro"/>
</dbReference>
<dbReference type="InterPro" id="IPR041577">
    <property type="entry name" value="RT_RNaseH_2"/>
</dbReference>
<dbReference type="InterPro" id="IPR036397">
    <property type="entry name" value="RNaseH_sf"/>
</dbReference>
<dbReference type="EMBL" id="QGNW01002056">
    <property type="protein sequence ID" value="RVW25866.1"/>
    <property type="molecule type" value="Genomic_DNA"/>
</dbReference>